<dbReference type="EMBL" id="JAMWBK010000005">
    <property type="protein sequence ID" value="KAJ8904622.1"/>
    <property type="molecule type" value="Genomic_DNA"/>
</dbReference>
<accession>A0AAV8UTL3</accession>
<feature type="repeat" description="PPR" evidence="1">
    <location>
        <begin position="511"/>
        <end position="541"/>
    </location>
</feature>
<protein>
    <recommendedName>
        <fullName evidence="5">Pentacotripeptide-repeat region of PRORP domain-containing protein</fullName>
    </recommendedName>
</protein>
<evidence type="ECO:0000313" key="3">
    <source>
        <dbReference type="EMBL" id="KAJ8904622.1"/>
    </source>
</evidence>
<keyword evidence="4" id="KW-1185">Reference proteome</keyword>
<dbReference type="PANTHER" id="PTHR47934:SF6">
    <property type="entry name" value="MITOCHONDRIAL GROUP I INTRON SPLICING FACTOR CCM1-RELATED"/>
    <property type="match status" value="1"/>
</dbReference>
<name>A0AAV8UTL3_9RHOD</name>
<gene>
    <name evidence="3" type="ORF">NDN08_001140</name>
</gene>
<dbReference type="Gene3D" id="1.25.40.10">
    <property type="entry name" value="Tetratricopeptide repeat domain"/>
    <property type="match status" value="4"/>
</dbReference>
<dbReference type="Pfam" id="PF01535">
    <property type="entry name" value="PPR"/>
    <property type="match status" value="5"/>
</dbReference>
<dbReference type="InterPro" id="IPR011990">
    <property type="entry name" value="TPR-like_helical_dom_sf"/>
</dbReference>
<dbReference type="InterPro" id="IPR051114">
    <property type="entry name" value="Mito_RNA_Proc_CCM1"/>
</dbReference>
<evidence type="ECO:0008006" key="5">
    <source>
        <dbReference type="Google" id="ProtNLM"/>
    </source>
</evidence>
<evidence type="ECO:0000313" key="4">
    <source>
        <dbReference type="Proteomes" id="UP001157974"/>
    </source>
</evidence>
<comment type="caution">
    <text evidence="3">The sequence shown here is derived from an EMBL/GenBank/DDBJ whole genome shotgun (WGS) entry which is preliminary data.</text>
</comment>
<evidence type="ECO:0000256" key="1">
    <source>
        <dbReference type="PROSITE-ProRule" id="PRU00708"/>
    </source>
</evidence>
<dbReference type="AlphaFoldDB" id="A0AAV8UTL3"/>
<sequence length="652" mass="73019">MGFVFAGSVRYDVSERGFRCVQSISEGRWRCGKPVLFAHKSRSESDRNSEAHHGRRSRRDSEVGGNDLNLEALTSELHALGPRARSDVVLYKRFHHAIEVCFARGAVAQAMEVLALMESNLAFVRKSTYAVVASRLANFQQVELLEAMLTRMWQRNEEKSMPDERMCALAVNAAFSTRRSDVALRILEGMRAEGVEEGPLTVSVMAKGYGRMKQPSAVTELLNSAQQRNVDLDIVAWNSAVDAYTRCGQLDKAHELIEKMKAQKVYPNETTFNTLIKGAGRAGRIDSAFDYLSEMRRNACRPNHVTKNSLIDACMRVGLWDRAIEILDQMLEEESERKLALIGYTSVCAGLVKCGRETDALGLMSEMESRGVDPDPVAYSSVINSLIGVGNIDIAWNLFDIAIERFEDDEEIYATMVVGLCKTCEPKFVYQAAELLEHVDSVSTHNAVVDGFAKIGRLAEAEDCIKFMRQRLVGPNVVTYTALIDGYGRSRDIENGLRLFREMCNEGIAPDLIAFNAVIASLVRCGSVALAMQLFEEMCARKGAITPDFKTYSVLVQAHFYDGYFEKGWEIFEMMTDSGHKPNQRMLESILKRVLQSSKPDRGTISRLLEEMTSAGVSHGTMRFWRIQASKTLSRWEISGEEHVEDNGRNKP</sequence>
<evidence type="ECO:0000256" key="2">
    <source>
        <dbReference type="SAM" id="MobiDB-lite"/>
    </source>
</evidence>
<dbReference type="PANTHER" id="PTHR47934">
    <property type="entry name" value="PENTATRICOPEPTIDE REPEAT-CONTAINING PROTEIN PET309, MITOCHONDRIAL"/>
    <property type="match status" value="1"/>
</dbReference>
<feature type="repeat" description="PPR" evidence="1">
    <location>
        <begin position="548"/>
        <end position="582"/>
    </location>
</feature>
<dbReference type="GO" id="GO:0003729">
    <property type="term" value="F:mRNA binding"/>
    <property type="evidence" value="ECO:0007669"/>
    <property type="project" value="TreeGrafter"/>
</dbReference>
<feature type="repeat" description="PPR" evidence="1">
    <location>
        <begin position="476"/>
        <end position="510"/>
    </location>
</feature>
<feature type="repeat" description="PPR" evidence="1">
    <location>
        <begin position="303"/>
        <end position="337"/>
    </location>
</feature>
<feature type="compositionally biased region" description="Basic and acidic residues" evidence="2">
    <location>
        <begin position="42"/>
        <end position="52"/>
    </location>
</feature>
<feature type="repeat" description="PPR" evidence="1">
    <location>
        <begin position="233"/>
        <end position="267"/>
    </location>
</feature>
<dbReference type="GO" id="GO:0007005">
    <property type="term" value="P:mitochondrion organization"/>
    <property type="evidence" value="ECO:0007669"/>
    <property type="project" value="TreeGrafter"/>
</dbReference>
<feature type="repeat" description="PPR" evidence="1">
    <location>
        <begin position="340"/>
        <end position="374"/>
    </location>
</feature>
<dbReference type="NCBIfam" id="TIGR00756">
    <property type="entry name" value="PPR"/>
    <property type="match status" value="6"/>
</dbReference>
<feature type="repeat" description="PPR" evidence="1">
    <location>
        <begin position="268"/>
        <end position="302"/>
    </location>
</feature>
<dbReference type="GO" id="GO:0006396">
    <property type="term" value="P:RNA processing"/>
    <property type="evidence" value="ECO:0007669"/>
    <property type="project" value="TreeGrafter"/>
</dbReference>
<dbReference type="Proteomes" id="UP001157974">
    <property type="component" value="Unassembled WGS sequence"/>
</dbReference>
<organism evidence="3 4">
    <name type="scientific">Rhodosorus marinus</name>
    <dbReference type="NCBI Taxonomy" id="101924"/>
    <lineage>
        <taxon>Eukaryota</taxon>
        <taxon>Rhodophyta</taxon>
        <taxon>Stylonematophyceae</taxon>
        <taxon>Stylonematales</taxon>
        <taxon>Stylonemataceae</taxon>
        <taxon>Rhodosorus</taxon>
    </lineage>
</organism>
<dbReference type="InterPro" id="IPR002885">
    <property type="entry name" value="PPR_rpt"/>
</dbReference>
<dbReference type="GO" id="GO:0005739">
    <property type="term" value="C:mitochondrion"/>
    <property type="evidence" value="ECO:0007669"/>
    <property type="project" value="TreeGrafter"/>
</dbReference>
<feature type="region of interest" description="Disordered" evidence="2">
    <location>
        <begin position="42"/>
        <end position="65"/>
    </location>
</feature>
<dbReference type="Pfam" id="PF13041">
    <property type="entry name" value="PPR_2"/>
    <property type="match status" value="2"/>
</dbReference>
<dbReference type="PROSITE" id="PS51375">
    <property type="entry name" value="PPR"/>
    <property type="match status" value="8"/>
</dbReference>
<reference evidence="3 4" key="1">
    <citation type="journal article" date="2023" name="Nat. Commun.">
        <title>Origin of minicircular mitochondrial genomes in red algae.</title>
        <authorList>
            <person name="Lee Y."/>
            <person name="Cho C.H."/>
            <person name="Lee Y.M."/>
            <person name="Park S.I."/>
            <person name="Yang J.H."/>
            <person name="West J.A."/>
            <person name="Bhattacharya D."/>
            <person name="Yoon H.S."/>
        </authorList>
    </citation>
    <scope>NUCLEOTIDE SEQUENCE [LARGE SCALE GENOMIC DNA]</scope>
    <source>
        <strain evidence="3 4">CCMP1338</strain>
        <tissue evidence="3">Whole cell</tissue>
    </source>
</reference>
<feature type="repeat" description="PPR" evidence="1">
    <location>
        <begin position="441"/>
        <end position="475"/>
    </location>
</feature>
<proteinExistence type="predicted"/>